<feature type="chain" id="PRO_5046900834" evidence="1">
    <location>
        <begin position="27"/>
        <end position="540"/>
    </location>
</feature>
<protein>
    <submittedName>
        <fullName evidence="3">Copper amine oxidase N-terminal domain-containing protein</fullName>
    </submittedName>
</protein>
<dbReference type="RefSeq" id="WP_262683531.1">
    <property type="nucleotide sequence ID" value="NZ_JAOQIO010000018.1"/>
</dbReference>
<sequence length="540" mass="59901">MFRRLSKQKIGALLIALPMILNGCQAVGGLDVNKAIFEASTAQSLEGKSTIIFDLVPGDQAQARASSKEQTVMKLLEHIEIHHDAIKMDSAQNVSSTGYITIANHKIAFQTYMTKEQVIIALEGGKKPIVIDLTSSSTGDLPPVLVKQMEERFEPFVNSLSSFLIKQLPNPGKLNVDNVREVVNGETLSLNKIHGEISGKELIPLAKTFVTNLMQDDKALKQLIGELYDLLYPILSPQLDQWIQDNKDGKALQNPLEGYPIPETPGSKAGVDSLIGMLDILKNRDMTIEVIHTEIKQLSVFVLLGLHARKEQELQEELPFLNDSTRVKADLYVDNTMKLRKSNLEIEATSLNAVSRGSLSSAKISIAGEYWNLNNPVKLVPLTADEDALVLEKGITAVDVLRNFTPSSEAYRLLKDDLGISKKTVLLLMDGDRYKANSRKPFLEDGVAMVPTTFLSEKLDLRVDWNEEAQTVTIIDPVNLTTIKLNSGSQTALVNGEEIQMDKEMLQRDGIHFVPLTFIVTQLGGQTEWYNEARSIQITR</sequence>
<dbReference type="EMBL" id="JAOQIO010000018">
    <property type="protein sequence ID" value="MCU6792129.1"/>
    <property type="molecule type" value="Genomic_DNA"/>
</dbReference>
<gene>
    <name evidence="3" type="ORF">OB236_08320</name>
</gene>
<name>A0ABT2UEQ9_9BACL</name>
<reference evidence="3 4" key="1">
    <citation type="submission" date="2022-09" db="EMBL/GenBank/DDBJ databases">
        <authorList>
            <person name="Han X.L."/>
            <person name="Wang Q."/>
            <person name="Lu T."/>
        </authorList>
    </citation>
    <scope>NUCLEOTIDE SEQUENCE [LARGE SCALE GENOMIC DNA]</scope>
    <source>
        <strain evidence="3 4">WQ 127069</strain>
    </source>
</reference>
<dbReference type="InterPro" id="IPR036582">
    <property type="entry name" value="Mao_N_sf"/>
</dbReference>
<comment type="caution">
    <text evidence="3">The sequence shown here is derived from an EMBL/GenBank/DDBJ whole genome shotgun (WGS) entry which is preliminary data.</text>
</comment>
<feature type="domain" description="Copper amine oxidase-like N-terminal" evidence="2">
    <location>
        <begin position="430"/>
        <end position="538"/>
    </location>
</feature>
<dbReference type="Pfam" id="PF07833">
    <property type="entry name" value="Cu_amine_oxidN1"/>
    <property type="match status" value="1"/>
</dbReference>
<keyword evidence="4" id="KW-1185">Reference proteome</keyword>
<evidence type="ECO:0000259" key="2">
    <source>
        <dbReference type="Pfam" id="PF07833"/>
    </source>
</evidence>
<keyword evidence="1" id="KW-0732">Signal</keyword>
<evidence type="ECO:0000256" key="1">
    <source>
        <dbReference type="SAM" id="SignalP"/>
    </source>
</evidence>
<dbReference type="InterPro" id="IPR012854">
    <property type="entry name" value="Cu_amine_oxidase-like_N"/>
</dbReference>
<organism evidence="3 4">
    <name type="scientific">Paenibacillus baimaensis</name>
    <dbReference type="NCBI Taxonomy" id="2982185"/>
    <lineage>
        <taxon>Bacteria</taxon>
        <taxon>Bacillati</taxon>
        <taxon>Bacillota</taxon>
        <taxon>Bacilli</taxon>
        <taxon>Bacillales</taxon>
        <taxon>Paenibacillaceae</taxon>
        <taxon>Paenibacillus</taxon>
    </lineage>
</organism>
<accession>A0ABT2UEQ9</accession>
<dbReference type="SUPFAM" id="SSF55383">
    <property type="entry name" value="Copper amine oxidase, domain N"/>
    <property type="match status" value="1"/>
</dbReference>
<evidence type="ECO:0000313" key="4">
    <source>
        <dbReference type="Proteomes" id="UP001652445"/>
    </source>
</evidence>
<proteinExistence type="predicted"/>
<dbReference type="Proteomes" id="UP001652445">
    <property type="component" value="Unassembled WGS sequence"/>
</dbReference>
<feature type="signal peptide" evidence="1">
    <location>
        <begin position="1"/>
        <end position="26"/>
    </location>
</feature>
<evidence type="ECO:0000313" key="3">
    <source>
        <dbReference type="EMBL" id="MCU6792129.1"/>
    </source>
</evidence>
<dbReference type="Gene3D" id="3.30.457.10">
    <property type="entry name" value="Copper amine oxidase-like, N-terminal domain"/>
    <property type="match status" value="1"/>
</dbReference>